<evidence type="ECO:0000259" key="10">
    <source>
        <dbReference type="Pfam" id="PF00251"/>
    </source>
</evidence>
<dbReference type="Gene3D" id="2.115.10.20">
    <property type="entry name" value="Glycosyl hydrolase domain, family 43"/>
    <property type="match status" value="1"/>
</dbReference>
<organism evidence="12 13">
    <name type="scientific">Thermotalea metallivorans</name>
    <dbReference type="NCBI Taxonomy" id="520762"/>
    <lineage>
        <taxon>Bacteria</taxon>
        <taxon>Bacillati</taxon>
        <taxon>Bacillota</taxon>
        <taxon>Clostridia</taxon>
        <taxon>Peptostreptococcales</taxon>
        <taxon>Thermotaleaceae</taxon>
        <taxon>Thermotalea</taxon>
    </lineage>
</organism>
<dbReference type="InterPro" id="IPR013148">
    <property type="entry name" value="Glyco_hydro_32_N"/>
</dbReference>
<dbReference type="InterPro" id="IPR013189">
    <property type="entry name" value="Glyco_hydro_32_C"/>
</dbReference>
<dbReference type="PANTHER" id="PTHR43101:SF1">
    <property type="entry name" value="BETA-FRUCTOSIDASE"/>
    <property type="match status" value="1"/>
</dbReference>
<evidence type="ECO:0000313" key="12">
    <source>
        <dbReference type="EMBL" id="KXG74193.1"/>
    </source>
</evidence>
<evidence type="ECO:0000256" key="8">
    <source>
        <dbReference type="RuleBase" id="RU362110"/>
    </source>
</evidence>
<dbReference type="SMART" id="SM00640">
    <property type="entry name" value="Glyco_32"/>
    <property type="match status" value="1"/>
</dbReference>
<dbReference type="GO" id="GO:0004564">
    <property type="term" value="F:beta-fructofuranosidase activity"/>
    <property type="evidence" value="ECO:0007669"/>
    <property type="project" value="UniProtKB-EC"/>
</dbReference>
<evidence type="ECO:0000259" key="11">
    <source>
        <dbReference type="Pfam" id="PF08244"/>
    </source>
</evidence>
<gene>
    <name evidence="12" type="primary">sacA</name>
    <name evidence="12" type="ORF">AN619_25110</name>
</gene>
<evidence type="ECO:0000256" key="9">
    <source>
        <dbReference type="RuleBase" id="RU365015"/>
    </source>
</evidence>
<dbReference type="RefSeq" id="WP_242867403.1">
    <property type="nucleotide sequence ID" value="NZ_LOEE01000061.1"/>
</dbReference>
<reference evidence="12 13" key="1">
    <citation type="submission" date="2015-12" db="EMBL/GenBank/DDBJ databases">
        <title>Draft genome sequence of the thermoanaerobe Thermotalea metallivorans, an isolate from the runoff channel of the Great Artesian Basin, Australia.</title>
        <authorList>
            <person name="Patel B.K."/>
        </authorList>
    </citation>
    <scope>NUCLEOTIDE SEQUENCE [LARGE SCALE GENOMIC DNA]</scope>
    <source>
        <strain evidence="12 13">B2-1</strain>
    </source>
</reference>
<dbReference type="UniPathway" id="UPA00238"/>
<evidence type="ECO:0000313" key="13">
    <source>
        <dbReference type="Proteomes" id="UP000070456"/>
    </source>
</evidence>
<dbReference type="InterPro" id="IPR001362">
    <property type="entry name" value="Glyco_hydro_32"/>
</dbReference>
<dbReference type="InterPro" id="IPR023296">
    <property type="entry name" value="Glyco_hydro_beta-prop_sf"/>
</dbReference>
<sequence>MSVKDDFTFGGEHMDKNMEQMKRAYDRIEEMRELVQGDYYRLKYHIMPPAGLLNDPNGFIHIYGYYHLFYQFHPFDTKHGLKYWGHIRSKDLVHWEELPIALAPVEEYETHGCYSGSAVNNQGIFTLIYTGNVKDRQGNRETYQCIATSKDGIQFEKCKRNPVMRNQPQGYTRHFRDPKVWRKDGSWYMVIGAQTMQGEGRVLLFQSDHLKNWTFIGEVAGSGIGGLGYFGYMWECPDMFELGGKDVLIACPQGLQPQGDLYNNKYQCGYFVGKLDYKTGRMEHHGFTELDRGFEFYAAQTTLDEKGRRILIAWMGLPEEEEHPTIEYGWIHAMTLPRVLVREGNKICQKPIEELKVLRKNPVVYRNIMVENEEIILSNIHGDVLELLVEFEVKDAKEFGIKLRCSEDGKERTIISYSLETKKVEFNRNHSGRGYKGIRRCSVKDREIIQFHIFMDTSSVEIFLNDGEEVFTGRIYPNKSSRGIRFYAVGGKAKIRKLEKWDL</sequence>
<dbReference type="SUPFAM" id="SSF75005">
    <property type="entry name" value="Arabinanase/levansucrase/invertase"/>
    <property type="match status" value="1"/>
</dbReference>
<evidence type="ECO:0000256" key="3">
    <source>
        <dbReference type="ARBA" id="ARBA00012758"/>
    </source>
</evidence>
<dbReference type="InterPro" id="IPR051214">
    <property type="entry name" value="GH32_Enzymes"/>
</dbReference>
<dbReference type="STRING" id="520762.AN619_25110"/>
<dbReference type="InterPro" id="IPR013320">
    <property type="entry name" value="ConA-like_dom_sf"/>
</dbReference>
<keyword evidence="13" id="KW-1185">Reference proteome</keyword>
<dbReference type="GO" id="GO:0005985">
    <property type="term" value="P:sucrose metabolic process"/>
    <property type="evidence" value="ECO:0007669"/>
    <property type="project" value="UniProtKB-UniPathway"/>
</dbReference>
<dbReference type="Pfam" id="PF00251">
    <property type="entry name" value="Glyco_hydro_32N"/>
    <property type="match status" value="1"/>
</dbReference>
<proteinExistence type="inferred from homology"/>
<dbReference type="Pfam" id="PF08244">
    <property type="entry name" value="Glyco_hydro_32C"/>
    <property type="match status" value="1"/>
</dbReference>
<dbReference type="Gene3D" id="2.60.120.560">
    <property type="entry name" value="Exo-inulinase, domain 1"/>
    <property type="match status" value="1"/>
</dbReference>
<comment type="pathway">
    <text evidence="1 9">Glycan biosynthesis; sucrose metabolism.</text>
</comment>
<comment type="catalytic activity">
    <reaction evidence="8">
        <text>Hydrolysis of terminal non-reducing beta-D-fructofuranoside residues in beta-D-fructofuranosides.</text>
        <dbReference type="EC" id="3.2.1.26"/>
    </reaction>
</comment>
<evidence type="ECO:0000256" key="2">
    <source>
        <dbReference type="ARBA" id="ARBA00009902"/>
    </source>
</evidence>
<dbReference type="SUPFAM" id="SSF49899">
    <property type="entry name" value="Concanavalin A-like lectins/glucanases"/>
    <property type="match status" value="1"/>
</dbReference>
<dbReference type="PROSITE" id="PS00609">
    <property type="entry name" value="GLYCOSYL_HYDROL_F32"/>
    <property type="match status" value="1"/>
</dbReference>
<comment type="subcellular location">
    <subcellularLocation>
        <location evidence="9">Cytoplasm</location>
    </subcellularLocation>
</comment>
<evidence type="ECO:0000256" key="5">
    <source>
        <dbReference type="ARBA" id="ARBA00022801"/>
    </source>
</evidence>
<evidence type="ECO:0000256" key="6">
    <source>
        <dbReference type="ARBA" id="ARBA00023295"/>
    </source>
</evidence>
<dbReference type="PANTHER" id="PTHR43101">
    <property type="entry name" value="BETA-FRUCTOSIDASE"/>
    <property type="match status" value="1"/>
</dbReference>
<dbReference type="EC" id="3.2.1.26" evidence="3 8"/>
<keyword evidence="9" id="KW-0963">Cytoplasm</keyword>
<keyword evidence="9" id="KW-0119">Carbohydrate metabolism</keyword>
<dbReference type="PATRIC" id="fig|520762.4.peg.2790"/>
<keyword evidence="6 8" id="KW-0326">Glycosidase</keyword>
<evidence type="ECO:0000256" key="7">
    <source>
        <dbReference type="ARBA" id="ARBA00033367"/>
    </source>
</evidence>
<dbReference type="EMBL" id="LOEE01000061">
    <property type="protein sequence ID" value="KXG74193.1"/>
    <property type="molecule type" value="Genomic_DNA"/>
</dbReference>
<comment type="caution">
    <text evidence="12">The sequence shown here is derived from an EMBL/GenBank/DDBJ whole genome shotgun (WGS) entry which is preliminary data.</text>
</comment>
<dbReference type="InterPro" id="IPR018053">
    <property type="entry name" value="Glyco_hydro_32_AS"/>
</dbReference>
<accession>A0A140L0W8</accession>
<dbReference type="AlphaFoldDB" id="A0A140L0W8"/>
<evidence type="ECO:0000256" key="4">
    <source>
        <dbReference type="ARBA" id="ARBA00019623"/>
    </source>
</evidence>
<feature type="domain" description="Glycosyl hydrolase family 32 C-terminal" evidence="11">
    <location>
        <begin position="354"/>
        <end position="502"/>
    </location>
</feature>
<dbReference type="GO" id="GO:0005737">
    <property type="term" value="C:cytoplasm"/>
    <property type="evidence" value="ECO:0007669"/>
    <property type="project" value="UniProtKB-SubCell"/>
</dbReference>
<dbReference type="InterPro" id="IPR006232">
    <property type="entry name" value="Suc6P_hydrolase"/>
</dbReference>
<keyword evidence="5 8" id="KW-0378">Hydrolase</keyword>
<dbReference type="Proteomes" id="UP000070456">
    <property type="component" value="Unassembled WGS sequence"/>
</dbReference>
<feature type="domain" description="Glycosyl hydrolase family 32 N-terminal" evidence="10">
    <location>
        <begin position="45"/>
        <end position="351"/>
    </location>
</feature>
<comment type="similarity">
    <text evidence="2 8">Belongs to the glycosyl hydrolase 32 family.</text>
</comment>
<dbReference type="CDD" id="cd18623">
    <property type="entry name" value="GH32_ScrB-like"/>
    <property type="match status" value="1"/>
</dbReference>
<comment type="function">
    <text evidence="9">Enables the bacterium to metabolize sucrose as a sole carbon source.</text>
</comment>
<protein>
    <recommendedName>
        <fullName evidence="4 8">Sucrose-6-phosphate hydrolase</fullName>
        <ecNumber evidence="3 8">3.2.1.26</ecNumber>
    </recommendedName>
    <alternativeName>
        <fullName evidence="7 9">Invertase</fullName>
    </alternativeName>
</protein>
<evidence type="ECO:0000256" key="1">
    <source>
        <dbReference type="ARBA" id="ARBA00004914"/>
    </source>
</evidence>
<dbReference type="NCBIfam" id="TIGR01322">
    <property type="entry name" value="scrB_fam"/>
    <property type="match status" value="1"/>
</dbReference>
<name>A0A140L0W8_9FIRM</name>